<proteinExistence type="predicted"/>
<dbReference type="KEGG" id="msea:METESE_05340"/>
<feature type="transmembrane region" description="Helical" evidence="1">
    <location>
        <begin position="69"/>
        <end position="87"/>
    </location>
</feature>
<organism evidence="2 3">
    <name type="scientific">Mesoterricola sediminis</name>
    <dbReference type="NCBI Taxonomy" id="2927980"/>
    <lineage>
        <taxon>Bacteria</taxon>
        <taxon>Pseudomonadati</taxon>
        <taxon>Acidobacteriota</taxon>
        <taxon>Holophagae</taxon>
        <taxon>Holophagales</taxon>
        <taxon>Holophagaceae</taxon>
        <taxon>Mesoterricola</taxon>
    </lineage>
</organism>
<dbReference type="AlphaFoldDB" id="A0AA48KB98"/>
<keyword evidence="3" id="KW-1185">Reference proteome</keyword>
<dbReference type="InterPro" id="IPR029063">
    <property type="entry name" value="SAM-dependent_MTases_sf"/>
</dbReference>
<feature type="transmembrane region" description="Helical" evidence="1">
    <location>
        <begin position="577"/>
        <end position="597"/>
    </location>
</feature>
<dbReference type="Proteomes" id="UP001228113">
    <property type="component" value="Chromosome"/>
</dbReference>
<dbReference type="CDD" id="cd02440">
    <property type="entry name" value="AdoMet_MTases"/>
    <property type="match status" value="1"/>
</dbReference>
<reference evidence="2" key="1">
    <citation type="journal article" date="2023" name="Int. J. Syst. Evol. Microbiol.">
        <title>Mesoterricola silvestris gen. nov., sp. nov., Mesoterricola sediminis sp. nov., Geothrix oryzae sp. nov., Geothrix edaphica sp. nov., Geothrix rubra sp. nov., and Geothrix limicola sp. nov., six novel members of Acidobacteriota isolated from soils.</title>
        <authorList>
            <person name="Itoh H."/>
            <person name="Sugisawa Y."/>
            <person name="Mise K."/>
            <person name="Xu Z."/>
            <person name="Kuniyasu M."/>
            <person name="Ushijima N."/>
            <person name="Kawano K."/>
            <person name="Kobayashi E."/>
            <person name="Shiratori Y."/>
            <person name="Masuda Y."/>
            <person name="Senoo K."/>
        </authorList>
    </citation>
    <scope>NUCLEOTIDE SEQUENCE</scope>
    <source>
        <strain evidence="2">W786</strain>
    </source>
</reference>
<keyword evidence="1" id="KW-1133">Transmembrane helix</keyword>
<dbReference type="RefSeq" id="WP_316411030.1">
    <property type="nucleotide sequence ID" value="NZ_AP027081.1"/>
</dbReference>
<feature type="transmembrane region" description="Helical" evidence="1">
    <location>
        <begin position="728"/>
        <end position="748"/>
    </location>
</feature>
<keyword evidence="1" id="KW-0472">Membrane</keyword>
<evidence type="ECO:0000313" key="2">
    <source>
        <dbReference type="EMBL" id="BDU75576.1"/>
    </source>
</evidence>
<dbReference type="EMBL" id="AP027081">
    <property type="protein sequence ID" value="BDU75576.1"/>
    <property type="molecule type" value="Genomic_DNA"/>
</dbReference>
<sequence length="756" mass="80716">MRHPLPRPHLVVFLASFSLLSLELAWTRIFSAEFFYMFAFLILSLAVLGLGLGGLLLRLVPRLQAPERLGLYLVITAGLTLVCPPLILHLGLDFTKALATWAMFGRLVLAVLLLQAAYASGGLALALLFRTHAGDMPRLYRADLLGAALGVTGALLLMNGVGTPATTLLLAQPLAWAAFLVGGRAVKGAAALTAVAGLALLPFAPRLIAKPRKERAPVILRHWDAMALLKVLQGDGYRAINIDNTANTPINAFDGDVEGLRRRQEPFMVDPSPLMARMDGARTFLSIGAGGGGDVLMALQAGATEIHAVEVNPAINRLLARGGPYAEYSGRIYERPGVRVVTEDARAYTRRFADRFDVIYSLSSNTFAALASGAFALAENYIFTTEAFSDYYRALSPRGYLVMEHQFYMPRILGEALDGLARAGVADPARHIAVYALPGLRRQVILVGKAPLDPDTVRHAFRALEPGNGPAMQRLYPDPEPGASRLMADIVALGWRKAAPGAATDISPCTDDRPFIAQQGLMRNLKPRSLGAIEPMEVRGYPLSKLIILAVIAVALVIVVPLNLLPCRSGTGGGLGAGGWLYFFAIGAGFMVVEVVLIQKYTLFIGPGAYTLAVILFTLLLGSGIGSRHAEAFRDSTPFLAILAWIALDLVLFGRITRAAAVLPMLPRALLTVALVAPLGFFMGMPFPKGALRVRSAIDWGFAVNGAASVLASAGIMLVSFAWGFRAALAAGALAYLVAMLLLTRTRVGTAAPQEP</sequence>
<gene>
    <name evidence="2" type="ORF">METESE_05340</name>
</gene>
<name>A0AA48KB98_9BACT</name>
<feature type="transmembrane region" description="Helical" evidence="1">
    <location>
        <begin position="669"/>
        <end position="688"/>
    </location>
</feature>
<feature type="transmembrane region" description="Helical" evidence="1">
    <location>
        <begin position="609"/>
        <end position="627"/>
    </location>
</feature>
<feature type="transmembrane region" description="Helical" evidence="1">
    <location>
        <begin position="142"/>
        <end position="162"/>
    </location>
</feature>
<dbReference type="SUPFAM" id="SSF53335">
    <property type="entry name" value="S-adenosyl-L-methionine-dependent methyltransferases"/>
    <property type="match status" value="1"/>
</dbReference>
<dbReference type="Gene3D" id="3.40.50.150">
    <property type="entry name" value="Vaccinia Virus protein VP39"/>
    <property type="match status" value="1"/>
</dbReference>
<feature type="transmembrane region" description="Helical" evidence="1">
    <location>
        <begin position="35"/>
        <end position="57"/>
    </location>
</feature>
<feature type="transmembrane region" description="Helical" evidence="1">
    <location>
        <begin position="107"/>
        <end position="130"/>
    </location>
</feature>
<feature type="transmembrane region" description="Helical" evidence="1">
    <location>
        <begin position="639"/>
        <end position="657"/>
    </location>
</feature>
<evidence type="ECO:0008006" key="4">
    <source>
        <dbReference type="Google" id="ProtNLM"/>
    </source>
</evidence>
<feature type="transmembrane region" description="Helical" evidence="1">
    <location>
        <begin position="700"/>
        <end position="721"/>
    </location>
</feature>
<keyword evidence="1" id="KW-0812">Transmembrane</keyword>
<protein>
    <recommendedName>
        <fullName evidence="4">Spermine/spermidine synthase</fullName>
    </recommendedName>
</protein>
<accession>A0AA48KB98</accession>
<evidence type="ECO:0000313" key="3">
    <source>
        <dbReference type="Proteomes" id="UP001228113"/>
    </source>
</evidence>
<feature type="transmembrane region" description="Helical" evidence="1">
    <location>
        <begin position="174"/>
        <end position="203"/>
    </location>
</feature>
<evidence type="ECO:0000256" key="1">
    <source>
        <dbReference type="SAM" id="Phobius"/>
    </source>
</evidence>
<feature type="transmembrane region" description="Helical" evidence="1">
    <location>
        <begin position="546"/>
        <end position="565"/>
    </location>
</feature>